<organism evidence="3 4">
    <name type="scientific">Aquipluma nitroreducens</name>
    <dbReference type="NCBI Taxonomy" id="2010828"/>
    <lineage>
        <taxon>Bacteria</taxon>
        <taxon>Pseudomonadati</taxon>
        <taxon>Bacteroidota</taxon>
        <taxon>Bacteroidia</taxon>
        <taxon>Marinilabiliales</taxon>
        <taxon>Prolixibacteraceae</taxon>
        <taxon>Aquipluma</taxon>
    </lineage>
</organism>
<comment type="similarity">
    <text evidence="1">Belongs to the complex I 30 kDa subunit family.</text>
</comment>
<dbReference type="Pfam" id="PF00329">
    <property type="entry name" value="Complex1_30kDa"/>
    <property type="match status" value="1"/>
</dbReference>
<dbReference type="PANTHER" id="PTHR10884">
    <property type="entry name" value="NADH DEHYDROGENASE UBIQUINONE IRON-SULFUR PROTEIN 3"/>
    <property type="match status" value="1"/>
</dbReference>
<evidence type="ECO:0000259" key="2">
    <source>
        <dbReference type="Pfam" id="PF00329"/>
    </source>
</evidence>
<dbReference type="AlphaFoldDB" id="A0A5K7SHK4"/>
<keyword evidence="4" id="KW-1185">Reference proteome</keyword>
<accession>A0A5K7SHK4</accession>
<dbReference type="KEGG" id="anf:AQPE_5049"/>
<protein>
    <submittedName>
        <fullName evidence="3">NADH-ubiquinone oxidoreductase chain C</fullName>
    </submittedName>
</protein>
<evidence type="ECO:0000313" key="3">
    <source>
        <dbReference type="EMBL" id="BBE20854.1"/>
    </source>
</evidence>
<dbReference type="EMBL" id="AP018694">
    <property type="protein sequence ID" value="BBE20854.1"/>
    <property type="molecule type" value="Genomic_DNA"/>
</dbReference>
<dbReference type="GO" id="GO:0008137">
    <property type="term" value="F:NADH dehydrogenase (ubiquinone) activity"/>
    <property type="evidence" value="ECO:0007669"/>
    <property type="project" value="InterPro"/>
</dbReference>
<dbReference type="InterPro" id="IPR037232">
    <property type="entry name" value="NADH_quin_OxRdtase_su_C/D-like"/>
</dbReference>
<dbReference type="InterPro" id="IPR001268">
    <property type="entry name" value="NADH_UbQ_OxRdtase_30kDa_su"/>
</dbReference>
<feature type="domain" description="NADH:ubiquinone oxidoreductase 30kDa subunit" evidence="2">
    <location>
        <begin position="30"/>
        <end position="144"/>
    </location>
</feature>
<gene>
    <name evidence="3" type="ORF">AQPE_5049</name>
</gene>
<reference evidence="3" key="1">
    <citation type="journal article" date="2020" name="Int. J. Syst. Evol. Microbiol.">
        <title>Aquipluma nitroreducens gen. nov. sp. nov., a novel facultatively anaerobic bacterium isolated from a freshwater lake.</title>
        <authorList>
            <person name="Watanabe M."/>
            <person name="Kojima H."/>
            <person name="Fukui M."/>
        </authorList>
    </citation>
    <scope>NUCLEOTIDE SEQUENCE</scope>
    <source>
        <strain evidence="3">MeG22</strain>
    </source>
</reference>
<dbReference type="Proteomes" id="UP001193389">
    <property type="component" value="Chromosome"/>
</dbReference>
<evidence type="ECO:0000313" key="4">
    <source>
        <dbReference type="Proteomes" id="UP001193389"/>
    </source>
</evidence>
<name>A0A5K7SHK4_9BACT</name>
<dbReference type="Gene3D" id="3.30.460.80">
    <property type="entry name" value="NADH:ubiquinone oxidoreductase, 30kDa subunit"/>
    <property type="match status" value="1"/>
</dbReference>
<dbReference type="SUPFAM" id="SSF143243">
    <property type="entry name" value="Nqo5-like"/>
    <property type="match status" value="1"/>
</dbReference>
<evidence type="ECO:0000256" key="1">
    <source>
        <dbReference type="ARBA" id="ARBA00007569"/>
    </source>
</evidence>
<dbReference type="PANTHER" id="PTHR10884:SF14">
    <property type="entry name" value="NADH DEHYDROGENASE [UBIQUINONE] IRON-SULFUR PROTEIN 3, MITOCHONDRIAL"/>
    <property type="match status" value="1"/>
</dbReference>
<sequence length="152" mass="17935">MLNRQELTDIISGFVPEAEFPEGKQLLEVIVPAEKLFSLVENLKSDKRTAFNYLINHTAVDFTTHFTVVYHLESTDFRHLIVLKSLIADRENPNVDSLTALYPTAEYFEREVFDLFGIRFNNHPNLKRFFMEDDYGYPLRKDFRDEVNIIER</sequence>
<proteinExistence type="inferred from homology"/>
<dbReference type="RefSeq" id="WP_318348946.1">
    <property type="nucleotide sequence ID" value="NZ_AP018694.1"/>
</dbReference>